<evidence type="ECO:0000313" key="1">
    <source>
        <dbReference type="EMBL" id="KZS12320.1"/>
    </source>
</evidence>
<dbReference type="Proteomes" id="UP000076858">
    <property type="component" value="Unassembled WGS sequence"/>
</dbReference>
<gene>
    <name evidence="1" type="ORF">APZ42_022440</name>
</gene>
<proteinExistence type="predicted"/>
<comment type="caution">
    <text evidence="1">The sequence shown here is derived from an EMBL/GenBank/DDBJ whole genome shotgun (WGS) entry which is preliminary data.</text>
</comment>
<evidence type="ECO:0000313" key="2">
    <source>
        <dbReference type="Proteomes" id="UP000076858"/>
    </source>
</evidence>
<sequence>MTLVVLVCLKHRHDALIRIFVCAFLQPESTASARQLFVDDVYRQGSWHFHCLAQLGWKGPPINWIARKRNL</sequence>
<reference evidence="1 2" key="1">
    <citation type="submission" date="2016-03" db="EMBL/GenBank/DDBJ databases">
        <title>EvidentialGene: Evidence-directed Construction of Genes on Genomes.</title>
        <authorList>
            <person name="Gilbert D.G."/>
            <person name="Choi J.-H."/>
            <person name="Mockaitis K."/>
            <person name="Colbourne J."/>
            <person name="Pfrender M."/>
        </authorList>
    </citation>
    <scope>NUCLEOTIDE SEQUENCE [LARGE SCALE GENOMIC DNA]</scope>
    <source>
        <strain evidence="1 2">Xinb3</strain>
        <tissue evidence="1">Complete organism</tissue>
    </source>
</reference>
<dbReference type="EMBL" id="LRGB01001361">
    <property type="protein sequence ID" value="KZS12320.1"/>
    <property type="molecule type" value="Genomic_DNA"/>
</dbReference>
<dbReference type="AlphaFoldDB" id="A0A164VH93"/>
<protein>
    <submittedName>
        <fullName evidence="1">Uncharacterized protein</fullName>
    </submittedName>
</protein>
<name>A0A164VH93_9CRUS</name>
<accession>A0A164VH93</accession>
<organism evidence="1 2">
    <name type="scientific">Daphnia magna</name>
    <dbReference type="NCBI Taxonomy" id="35525"/>
    <lineage>
        <taxon>Eukaryota</taxon>
        <taxon>Metazoa</taxon>
        <taxon>Ecdysozoa</taxon>
        <taxon>Arthropoda</taxon>
        <taxon>Crustacea</taxon>
        <taxon>Branchiopoda</taxon>
        <taxon>Diplostraca</taxon>
        <taxon>Cladocera</taxon>
        <taxon>Anomopoda</taxon>
        <taxon>Daphniidae</taxon>
        <taxon>Daphnia</taxon>
    </lineage>
</organism>
<keyword evidence="2" id="KW-1185">Reference proteome</keyword>